<dbReference type="InterPro" id="IPR029190">
    <property type="entry name" value="Rrp14/SURF6_C"/>
</dbReference>
<dbReference type="InterPro" id="IPR029188">
    <property type="entry name" value="Rrp14_N"/>
</dbReference>
<comment type="subcellular location">
    <subcellularLocation>
        <location evidence="1">Nucleus</location>
    </subcellularLocation>
</comment>
<dbReference type="Pfam" id="PF15459">
    <property type="entry name" value="RRP14"/>
    <property type="match status" value="1"/>
</dbReference>
<evidence type="ECO:0000313" key="7">
    <source>
        <dbReference type="EMBL" id="CAL4886556.1"/>
    </source>
</evidence>
<gene>
    <name evidence="7" type="ORF">URODEC1_LOCUS1216</name>
</gene>
<dbReference type="EMBL" id="OZ075111">
    <property type="protein sequence ID" value="CAL4886556.1"/>
    <property type="molecule type" value="Genomic_DNA"/>
</dbReference>
<evidence type="ECO:0000259" key="5">
    <source>
        <dbReference type="Pfam" id="PF04935"/>
    </source>
</evidence>
<feature type="compositionally biased region" description="Acidic residues" evidence="4">
    <location>
        <begin position="143"/>
        <end position="189"/>
    </location>
</feature>
<feature type="compositionally biased region" description="Basic and acidic residues" evidence="4">
    <location>
        <begin position="368"/>
        <end position="394"/>
    </location>
</feature>
<dbReference type="PANTHER" id="PTHR14369:SF0">
    <property type="entry name" value="SURFEIT LOCUS PROTEIN 6"/>
    <property type="match status" value="1"/>
</dbReference>
<feature type="compositionally biased region" description="Basic residues" evidence="4">
    <location>
        <begin position="395"/>
        <end position="411"/>
    </location>
</feature>
<accession>A0ABC8VBJ3</accession>
<feature type="compositionally biased region" description="Basic and acidic residues" evidence="4">
    <location>
        <begin position="415"/>
        <end position="425"/>
    </location>
</feature>
<feature type="compositionally biased region" description="Basic and acidic residues" evidence="4">
    <location>
        <begin position="267"/>
        <end position="283"/>
    </location>
</feature>
<feature type="compositionally biased region" description="Basic and acidic residues" evidence="4">
    <location>
        <begin position="200"/>
        <end position="235"/>
    </location>
</feature>
<feature type="compositionally biased region" description="Basic and acidic residues" evidence="4">
    <location>
        <begin position="245"/>
        <end position="254"/>
    </location>
</feature>
<keyword evidence="3" id="KW-0539">Nucleus</keyword>
<organism evidence="7 8">
    <name type="scientific">Urochloa decumbens</name>
    <dbReference type="NCBI Taxonomy" id="240449"/>
    <lineage>
        <taxon>Eukaryota</taxon>
        <taxon>Viridiplantae</taxon>
        <taxon>Streptophyta</taxon>
        <taxon>Embryophyta</taxon>
        <taxon>Tracheophyta</taxon>
        <taxon>Spermatophyta</taxon>
        <taxon>Magnoliopsida</taxon>
        <taxon>Liliopsida</taxon>
        <taxon>Poales</taxon>
        <taxon>Poaceae</taxon>
        <taxon>PACMAD clade</taxon>
        <taxon>Panicoideae</taxon>
        <taxon>Panicodae</taxon>
        <taxon>Paniceae</taxon>
        <taxon>Melinidinae</taxon>
        <taxon>Urochloa</taxon>
    </lineage>
</organism>
<feature type="domain" description="Ribosomal RNA-processing protein 14 N-terminal" evidence="6">
    <location>
        <begin position="65"/>
        <end position="124"/>
    </location>
</feature>
<dbReference type="GO" id="GO:0005634">
    <property type="term" value="C:nucleus"/>
    <property type="evidence" value="ECO:0007669"/>
    <property type="project" value="UniProtKB-SubCell"/>
</dbReference>
<dbReference type="PANTHER" id="PTHR14369">
    <property type="entry name" value="SURFEIT LOCUS PROTEIN 6"/>
    <property type="match status" value="1"/>
</dbReference>
<protein>
    <recommendedName>
        <fullName evidence="9">Ribosomal RNA-processing protein 14/surfeit locus protein 6 C-terminal domain-containing protein</fullName>
    </recommendedName>
</protein>
<comment type="similarity">
    <text evidence="2">Belongs to the SURF6 family.</text>
</comment>
<proteinExistence type="inferred from homology"/>
<evidence type="ECO:0000256" key="3">
    <source>
        <dbReference type="ARBA" id="ARBA00023242"/>
    </source>
</evidence>
<feature type="region of interest" description="Disordered" evidence="4">
    <location>
        <begin position="109"/>
        <end position="425"/>
    </location>
</feature>
<name>A0ABC8VBJ3_9POAL</name>
<evidence type="ECO:0000256" key="2">
    <source>
        <dbReference type="ARBA" id="ARBA00005904"/>
    </source>
</evidence>
<evidence type="ECO:0008006" key="9">
    <source>
        <dbReference type="Google" id="ProtNLM"/>
    </source>
</evidence>
<dbReference type="InterPro" id="IPR007019">
    <property type="entry name" value="SURF6"/>
</dbReference>
<feature type="domain" description="Ribosomal RNA-processing protein 14/surfeit locus protein 6 C-terminal" evidence="5">
    <location>
        <begin position="236"/>
        <end position="402"/>
    </location>
</feature>
<evidence type="ECO:0000256" key="4">
    <source>
        <dbReference type="SAM" id="MobiDB-lite"/>
    </source>
</evidence>
<keyword evidence="8" id="KW-1185">Reference proteome</keyword>
<dbReference type="Proteomes" id="UP001497457">
    <property type="component" value="Chromosome 1b"/>
</dbReference>
<dbReference type="Pfam" id="PF04935">
    <property type="entry name" value="SURF6"/>
    <property type="match status" value="1"/>
</dbReference>
<dbReference type="AlphaFoldDB" id="A0ABC8VBJ3"/>
<feature type="compositionally biased region" description="Basic residues" evidence="4">
    <location>
        <begin position="296"/>
        <end position="308"/>
    </location>
</feature>
<feature type="compositionally biased region" description="Basic and acidic residues" evidence="4">
    <location>
        <begin position="309"/>
        <end position="361"/>
    </location>
</feature>
<evidence type="ECO:0000259" key="6">
    <source>
        <dbReference type="Pfam" id="PF15459"/>
    </source>
</evidence>
<evidence type="ECO:0000313" key="8">
    <source>
        <dbReference type="Proteomes" id="UP001497457"/>
    </source>
</evidence>
<evidence type="ECO:0000256" key="1">
    <source>
        <dbReference type="ARBA" id="ARBA00004123"/>
    </source>
</evidence>
<reference evidence="7" key="1">
    <citation type="submission" date="2024-10" db="EMBL/GenBank/DDBJ databases">
        <authorList>
            <person name="Ryan C."/>
        </authorList>
    </citation>
    <scope>NUCLEOTIDE SEQUENCE [LARGE SCALE GENOMIC DNA]</scope>
</reference>
<sequence length="425" mass="48121">MEVIRQRDKPAHPHSPTETLQTLAAMGRKPSAAAAAAAAAALADHEALAATMPADLLAAADCGGVHGHALFFDALVQLIPPRFYLPSGDEDRPWYQGLSKSAKAAMKAQSRANVKAAHRARLDPSAPPASTLDLLKKSVADQAAEEEDDDEEEGKSGEGSEESGDEASSEDEDDDDEVEEDEEDGDEKDEMQIAPAAVVSEDRSVTYEELRERLHRRIAELRGNRCTRPEFLNKPKKEKSKKTKGKNEKKGKGEGKKRKREDGTEDAEGKDGKKAKKAEEKPDIMYANVVVDPKEARRRKKRRIKNKKKELEQAKRLQEAKQDPEKANKIAWDTARRRAAGEKVHDDPKLIRESLKKDEKRQQKHAAQWRERQRTVDKQKREKQQKRTENIRERAHQKKMRKIEKREKKLMRPGFEGRKEGYVNE</sequence>